<dbReference type="PANTHER" id="PTHR44809:SF1">
    <property type="entry name" value="PROTEIN O-MANNOSYL-TRANSFERASE TMTC1"/>
    <property type="match status" value="1"/>
</dbReference>
<dbReference type="PANTHER" id="PTHR44809">
    <property type="match status" value="1"/>
</dbReference>
<dbReference type="PROSITE" id="PS50293">
    <property type="entry name" value="TPR_REGION"/>
    <property type="match status" value="1"/>
</dbReference>
<feature type="repeat" description="TPR" evidence="1">
    <location>
        <begin position="74"/>
        <end position="107"/>
    </location>
</feature>
<accession>A0A3Q9HRW7</accession>
<dbReference type="KEGG" id="aft:BBF96_13230"/>
<evidence type="ECO:0000256" key="1">
    <source>
        <dbReference type="PROSITE-ProRule" id="PRU00339"/>
    </source>
</evidence>
<dbReference type="GO" id="GO:0006396">
    <property type="term" value="P:RNA processing"/>
    <property type="evidence" value="ECO:0007669"/>
    <property type="project" value="InterPro"/>
</dbReference>
<dbReference type="EMBL" id="CP016379">
    <property type="protein sequence ID" value="AZR74279.1"/>
    <property type="molecule type" value="Genomic_DNA"/>
</dbReference>
<dbReference type="Proteomes" id="UP000267250">
    <property type="component" value="Chromosome"/>
</dbReference>
<feature type="repeat" description="TPR" evidence="1">
    <location>
        <begin position="6"/>
        <end position="39"/>
    </location>
</feature>
<keyword evidence="4" id="KW-1185">Reference proteome</keyword>
<keyword evidence="2" id="KW-0472">Membrane</keyword>
<evidence type="ECO:0000256" key="2">
    <source>
        <dbReference type="SAM" id="Phobius"/>
    </source>
</evidence>
<feature type="repeat" description="TPR" evidence="1">
    <location>
        <begin position="40"/>
        <end position="73"/>
    </location>
</feature>
<dbReference type="InterPro" id="IPR019734">
    <property type="entry name" value="TPR_rpt"/>
</dbReference>
<dbReference type="InterPro" id="IPR011990">
    <property type="entry name" value="TPR-like_helical_dom_sf"/>
</dbReference>
<keyword evidence="2" id="KW-0812">Transmembrane</keyword>
<keyword evidence="2" id="KW-1133">Transmembrane helix</keyword>
<dbReference type="SMART" id="SM00386">
    <property type="entry name" value="HAT"/>
    <property type="match status" value="2"/>
</dbReference>
<name>A0A3Q9HRW7_9FIRM</name>
<dbReference type="Gene3D" id="1.25.40.10">
    <property type="entry name" value="Tetratricopeptide repeat domain"/>
    <property type="match status" value="1"/>
</dbReference>
<dbReference type="InterPro" id="IPR003107">
    <property type="entry name" value="HAT"/>
</dbReference>
<reference evidence="3 4" key="1">
    <citation type="submission" date="2016-07" db="EMBL/GenBank/DDBJ databases">
        <title>Genome and transcriptome analysis of iron-reducing fermentative bacteria Anoxybacter fermentans.</title>
        <authorList>
            <person name="Zeng X."/>
            <person name="Shao Z."/>
        </authorList>
    </citation>
    <scope>NUCLEOTIDE SEQUENCE [LARGE SCALE GENOMIC DNA]</scope>
    <source>
        <strain evidence="3 4">DY22613</strain>
    </source>
</reference>
<protein>
    <submittedName>
        <fullName evidence="3">Uncharacterized protein</fullName>
    </submittedName>
</protein>
<gene>
    <name evidence="3" type="ORF">BBF96_13230</name>
</gene>
<dbReference type="Pfam" id="PF14559">
    <property type="entry name" value="TPR_19"/>
    <property type="match status" value="1"/>
</dbReference>
<dbReference type="RefSeq" id="WP_164731073.1">
    <property type="nucleotide sequence ID" value="NZ_CP016379.1"/>
</dbReference>
<proteinExistence type="predicted"/>
<dbReference type="SMART" id="SM00028">
    <property type="entry name" value="TPR"/>
    <property type="match status" value="4"/>
</dbReference>
<dbReference type="PROSITE" id="PS50005">
    <property type="entry name" value="TPR"/>
    <property type="match status" value="3"/>
</dbReference>
<feature type="transmembrane region" description="Helical" evidence="2">
    <location>
        <begin position="155"/>
        <end position="173"/>
    </location>
</feature>
<sequence length="174" mass="20010">MDFEKKEELFEKGKSALEFGRLDEAEEYFTQILEEEPDDVAALNKMGVIYIYRKDKEKAREYFERCLELDPEYVPALSNMGNLELEAGNMNRAEMLYRQALRFDPQYGPAHNNLAHILKKTGRVSEAVSHMKKAQKAGTFSIDYNSSSTQKVNKGCLTIIILSIIVAILWYLTK</sequence>
<dbReference type="AlphaFoldDB" id="A0A3Q9HRW7"/>
<dbReference type="Pfam" id="PF13432">
    <property type="entry name" value="TPR_16"/>
    <property type="match status" value="1"/>
</dbReference>
<evidence type="ECO:0000313" key="4">
    <source>
        <dbReference type="Proteomes" id="UP000267250"/>
    </source>
</evidence>
<dbReference type="InterPro" id="IPR052943">
    <property type="entry name" value="TMTC_O-mannosyl-trnsfr"/>
</dbReference>
<dbReference type="SUPFAM" id="SSF48452">
    <property type="entry name" value="TPR-like"/>
    <property type="match status" value="1"/>
</dbReference>
<evidence type="ECO:0000313" key="3">
    <source>
        <dbReference type="EMBL" id="AZR74279.1"/>
    </source>
</evidence>
<keyword evidence="1" id="KW-0802">TPR repeat</keyword>
<organism evidence="3 4">
    <name type="scientific">Anoxybacter fermentans</name>
    <dbReference type="NCBI Taxonomy" id="1323375"/>
    <lineage>
        <taxon>Bacteria</taxon>
        <taxon>Bacillati</taxon>
        <taxon>Bacillota</taxon>
        <taxon>Clostridia</taxon>
        <taxon>Halanaerobiales</taxon>
        <taxon>Anoxybacter</taxon>
    </lineage>
</organism>